<reference evidence="2 3" key="1">
    <citation type="submission" date="2023-07" db="EMBL/GenBank/DDBJ databases">
        <title>Sequencing the genomes of 1000 actinobacteria strains.</title>
        <authorList>
            <person name="Klenk H.-P."/>
        </authorList>
    </citation>
    <scope>NUCLEOTIDE SEQUENCE [LARGE SCALE GENOMIC DNA]</scope>
    <source>
        <strain evidence="2 3">DSM 44710</strain>
    </source>
</reference>
<dbReference type="Proteomes" id="UP001240984">
    <property type="component" value="Unassembled WGS sequence"/>
</dbReference>
<evidence type="ECO:0000313" key="3">
    <source>
        <dbReference type="Proteomes" id="UP001240984"/>
    </source>
</evidence>
<organism evidence="2 3">
    <name type="scientific">Catenuloplanes nepalensis</name>
    <dbReference type="NCBI Taxonomy" id="587533"/>
    <lineage>
        <taxon>Bacteria</taxon>
        <taxon>Bacillati</taxon>
        <taxon>Actinomycetota</taxon>
        <taxon>Actinomycetes</taxon>
        <taxon>Micromonosporales</taxon>
        <taxon>Micromonosporaceae</taxon>
        <taxon>Catenuloplanes</taxon>
    </lineage>
</organism>
<evidence type="ECO:0000313" key="2">
    <source>
        <dbReference type="EMBL" id="MDP9793187.1"/>
    </source>
</evidence>
<protein>
    <submittedName>
        <fullName evidence="2">Uncharacterized protein</fullName>
    </submittedName>
</protein>
<dbReference type="RefSeq" id="WP_306828201.1">
    <property type="nucleotide sequence ID" value="NZ_JAUSRA010000001.1"/>
</dbReference>
<name>A0ABT9MP54_9ACTN</name>
<proteinExistence type="predicted"/>
<comment type="caution">
    <text evidence="2">The sequence shown here is derived from an EMBL/GenBank/DDBJ whole genome shotgun (WGS) entry which is preliminary data.</text>
</comment>
<keyword evidence="3" id="KW-1185">Reference proteome</keyword>
<gene>
    <name evidence="2" type="ORF">J2S43_001699</name>
</gene>
<sequence length="46" mass="4686">MSGIWCKQSVSAAATAAPGHGHRHTNLPPGPGRPATAPSIVTEVIR</sequence>
<feature type="region of interest" description="Disordered" evidence="1">
    <location>
        <begin position="1"/>
        <end position="46"/>
    </location>
</feature>
<evidence type="ECO:0000256" key="1">
    <source>
        <dbReference type="SAM" id="MobiDB-lite"/>
    </source>
</evidence>
<dbReference type="EMBL" id="JAUSRA010000001">
    <property type="protein sequence ID" value="MDP9793187.1"/>
    <property type="molecule type" value="Genomic_DNA"/>
</dbReference>
<accession>A0ABT9MP54</accession>